<name>A0A936ZTN3_9FLAO</name>
<comment type="caution">
    <text evidence="1">The sequence shown here is derived from an EMBL/GenBank/DDBJ whole genome shotgun (WGS) entry which is preliminary data.</text>
</comment>
<organism evidence="1 2">
    <name type="scientific">Aquimarina mytili</name>
    <dbReference type="NCBI Taxonomy" id="874423"/>
    <lineage>
        <taxon>Bacteria</taxon>
        <taxon>Pseudomonadati</taxon>
        <taxon>Bacteroidota</taxon>
        <taxon>Flavobacteriia</taxon>
        <taxon>Flavobacteriales</taxon>
        <taxon>Flavobacteriaceae</taxon>
        <taxon>Aquimarina</taxon>
    </lineage>
</organism>
<evidence type="ECO:0000313" key="2">
    <source>
        <dbReference type="Proteomes" id="UP000651057"/>
    </source>
</evidence>
<protein>
    <submittedName>
        <fullName evidence="1">Uncharacterized protein</fullName>
    </submittedName>
</protein>
<dbReference type="AlphaFoldDB" id="A0A936ZTN3"/>
<dbReference type="EMBL" id="JAERQJ010000004">
    <property type="protein sequence ID" value="MBL0684082.1"/>
    <property type="molecule type" value="Genomic_DNA"/>
</dbReference>
<reference evidence="1" key="1">
    <citation type="submission" date="2021-01" db="EMBL/GenBank/DDBJ databases">
        <authorList>
            <person name="Zhong Y.L."/>
        </authorList>
    </citation>
    <scope>NUCLEOTIDE SEQUENCE</scope>
    <source>
        <strain evidence="1">KCTC 23302</strain>
    </source>
</reference>
<dbReference type="Proteomes" id="UP000651057">
    <property type="component" value="Unassembled WGS sequence"/>
</dbReference>
<accession>A0A936ZTN3</accession>
<proteinExistence type="predicted"/>
<gene>
    <name evidence="1" type="ORF">JJQ60_11180</name>
</gene>
<evidence type="ECO:0000313" key="1">
    <source>
        <dbReference type="EMBL" id="MBL0684082.1"/>
    </source>
</evidence>
<keyword evidence="2" id="KW-1185">Reference proteome</keyword>
<dbReference type="RefSeq" id="WP_201919730.1">
    <property type="nucleotide sequence ID" value="NZ_BAABAX010000003.1"/>
</dbReference>
<sequence length="329" mass="38301">MEEKIEYYDFHESYEKDWEGFISQFPPDNTLDEESLTFDIKTSCCKIDLLIRILYKVEPDYSTQIDIRYAWRQLKDYIEEEPENFYAIKSLHWFVRQLINMIVCDNDKIVKSIWYALGVDYFECGDDGGWLFSKMYKKLPDNEACKLIESSGSIPWGDKVQTYQKIVKNKDYHESLAIAIQYSVNAYCYGSAKSSEAIEILNQLDIHSMYYNSTTAILITPIKIKIIEIVRVQQKNKYDDEVCFIEVQLIDDVISIPTWFPYAELWIANQCIVSLENSSKSNSLWSDINKHYDIIAPKEEEGAQAKIILGLPIPFSTKWKGAVGQIKPI</sequence>